<organism evidence="1 2">
    <name type="scientific">Sabulicella glaciei</name>
    <dbReference type="NCBI Taxonomy" id="2984948"/>
    <lineage>
        <taxon>Bacteria</taxon>
        <taxon>Pseudomonadati</taxon>
        <taxon>Pseudomonadota</taxon>
        <taxon>Alphaproteobacteria</taxon>
        <taxon>Acetobacterales</taxon>
        <taxon>Acetobacteraceae</taxon>
        <taxon>Sabulicella</taxon>
    </lineage>
</organism>
<dbReference type="Gene3D" id="3.20.20.140">
    <property type="entry name" value="Metal-dependent hydrolases"/>
    <property type="match status" value="1"/>
</dbReference>
<evidence type="ECO:0000313" key="2">
    <source>
        <dbReference type="Proteomes" id="UP001526430"/>
    </source>
</evidence>
<dbReference type="SUPFAM" id="SSF51556">
    <property type="entry name" value="Metallo-dependent hydrolases"/>
    <property type="match status" value="1"/>
</dbReference>
<dbReference type="EMBL" id="JAPFQI010000038">
    <property type="protein sequence ID" value="MCW8088440.1"/>
    <property type="molecule type" value="Genomic_DNA"/>
</dbReference>
<comment type="caution">
    <text evidence="1">The sequence shown here is derived from an EMBL/GenBank/DDBJ whole genome shotgun (WGS) entry which is preliminary data.</text>
</comment>
<dbReference type="InterPro" id="IPR032466">
    <property type="entry name" value="Metal_Hydrolase"/>
</dbReference>
<accession>A0ABT3P200</accession>
<sequence length="76" mass="8055">MRVGFGTDVAPHNLIEEMRTALILARNAARDLAAATTKGIFHAAMVGGAEALGPNDLAGYRSGQRRASCWLICTAR</sequence>
<dbReference type="RefSeq" id="WP_301592675.1">
    <property type="nucleotide sequence ID" value="NZ_JAPFQI010000038.1"/>
</dbReference>
<proteinExistence type="predicted"/>
<reference evidence="1 2" key="1">
    <citation type="submission" date="2022-10" db="EMBL/GenBank/DDBJ databases">
        <title>Roseococcus glaciei nov., sp. nov., isolated from glacier.</title>
        <authorList>
            <person name="Liu Q."/>
            <person name="Xin Y.-H."/>
        </authorList>
    </citation>
    <scope>NUCLEOTIDE SEQUENCE [LARGE SCALE GENOMIC DNA]</scope>
    <source>
        <strain evidence="1 2">MDT2-1-1</strain>
    </source>
</reference>
<keyword evidence="2" id="KW-1185">Reference proteome</keyword>
<gene>
    <name evidence="1" type="ORF">OF850_22940</name>
</gene>
<protein>
    <submittedName>
        <fullName evidence="1">Uncharacterized protein</fullName>
    </submittedName>
</protein>
<name>A0ABT3P200_9PROT</name>
<dbReference type="Proteomes" id="UP001526430">
    <property type="component" value="Unassembled WGS sequence"/>
</dbReference>
<evidence type="ECO:0000313" key="1">
    <source>
        <dbReference type="EMBL" id="MCW8088440.1"/>
    </source>
</evidence>